<evidence type="ECO:0000313" key="2">
    <source>
        <dbReference type="EMBL" id="RQP70193.1"/>
    </source>
</evidence>
<reference evidence="2 3" key="1">
    <citation type="submission" date="2018-08" db="EMBL/GenBank/DDBJ databases">
        <title>Comparative analysis of Burkholderia isolates from Puerto Rico.</title>
        <authorList>
            <person name="Hall C."/>
            <person name="Sahl J."/>
            <person name="Wagner D."/>
        </authorList>
    </citation>
    <scope>NUCLEOTIDE SEQUENCE [LARGE SCALE GENOMIC DNA]</scope>
    <source>
        <strain evidence="2 3">Bp8964</strain>
    </source>
</reference>
<dbReference type="AlphaFoldDB" id="A0AB74CYD1"/>
<organism evidence="2 3">
    <name type="scientific">Burkholderia ubonensis</name>
    <dbReference type="NCBI Taxonomy" id="101571"/>
    <lineage>
        <taxon>Bacteria</taxon>
        <taxon>Pseudomonadati</taxon>
        <taxon>Pseudomonadota</taxon>
        <taxon>Betaproteobacteria</taxon>
        <taxon>Burkholderiales</taxon>
        <taxon>Burkholderiaceae</taxon>
        <taxon>Burkholderia</taxon>
        <taxon>Burkholderia cepacia complex</taxon>
    </lineage>
</organism>
<gene>
    <name evidence="2" type="ORF">DF015_30925</name>
</gene>
<comment type="caution">
    <text evidence="2">The sequence shown here is derived from an EMBL/GenBank/DDBJ whole genome shotgun (WGS) entry which is preliminary data.</text>
</comment>
<dbReference type="Proteomes" id="UP000273734">
    <property type="component" value="Unassembled WGS sequence"/>
</dbReference>
<accession>A0AB74CYD1</accession>
<sequence>MSLPMLITSWLLASPAIAQEPKTPMEATEMRDTTTGKQMTADQQAILMRFAEIGLQWVAGNMPFDKIVQRLGKPARQSDQSDIVEYSYYPDDVMAVYFTFAKLRPAGEKARISTFTIKVEDGVHTDIPYEHFDQIGLHRVVPGETIDGVLREASDFFSPSGRMDITQTMSENYVMFTYRLPLPSDSPFFVYVLPGYLGEWVNNSGEPTFSNLRRAVDLRNLTISRDYLTPEGFRQRQQAKRQKYGEMNLCTGMICPETGLWEGWSQNGPTGQFYLEAGRKFPDVRTIPAHVHWYCEHVPGRWMWLKDDDRYKVSG</sequence>
<evidence type="ECO:0008006" key="4">
    <source>
        <dbReference type="Google" id="ProtNLM"/>
    </source>
</evidence>
<proteinExistence type="predicted"/>
<protein>
    <recommendedName>
        <fullName evidence="4">DUF1838 domain-containing protein</fullName>
    </recommendedName>
</protein>
<dbReference type="EMBL" id="QTNY01000029">
    <property type="protein sequence ID" value="RQP70193.1"/>
    <property type="molecule type" value="Genomic_DNA"/>
</dbReference>
<evidence type="ECO:0000256" key="1">
    <source>
        <dbReference type="SAM" id="SignalP"/>
    </source>
</evidence>
<evidence type="ECO:0000313" key="3">
    <source>
        <dbReference type="Proteomes" id="UP000273734"/>
    </source>
</evidence>
<keyword evidence="1" id="KW-0732">Signal</keyword>
<feature type="signal peptide" evidence="1">
    <location>
        <begin position="1"/>
        <end position="18"/>
    </location>
</feature>
<name>A0AB74CYD1_9BURK</name>
<feature type="chain" id="PRO_5044491809" description="DUF1838 domain-containing protein" evidence="1">
    <location>
        <begin position="19"/>
        <end position="315"/>
    </location>
</feature>